<reference evidence="9 10" key="1">
    <citation type="submission" date="2020-08" db="EMBL/GenBank/DDBJ databases">
        <title>Genomic Encyclopedia of Type Strains, Phase IV (KMG-IV): sequencing the most valuable type-strain genomes for metagenomic binning, comparative biology and taxonomic classification.</title>
        <authorList>
            <person name="Goeker M."/>
        </authorList>
    </citation>
    <scope>NUCLEOTIDE SEQUENCE [LARGE SCALE GENOMIC DNA]</scope>
    <source>
        <strain evidence="9 10">DSM 103336</strain>
    </source>
</reference>
<evidence type="ECO:0000256" key="8">
    <source>
        <dbReference type="SAM" id="SignalP"/>
    </source>
</evidence>
<protein>
    <recommendedName>
        <fullName evidence="3">cellulase</fullName>
        <ecNumber evidence="3">3.2.1.4</ecNumber>
    </recommendedName>
</protein>
<evidence type="ECO:0000313" key="9">
    <source>
        <dbReference type="EMBL" id="MBB5730491.1"/>
    </source>
</evidence>
<proteinExistence type="inferred from homology"/>
<evidence type="ECO:0000313" key="10">
    <source>
        <dbReference type="Proteomes" id="UP000546701"/>
    </source>
</evidence>
<dbReference type="SUPFAM" id="SSF48208">
    <property type="entry name" value="Six-hairpin glycosidases"/>
    <property type="match status" value="1"/>
</dbReference>
<keyword evidence="10" id="KW-1185">Reference proteome</keyword>
<sequence>MAGRTRHFAIAAIMLLAGSANAQPVAQPAAKPAPATNGWGEQVHTNAPLGRIKRFPGDGSGAFATGRYRNLFAEQLGKTPQETHARIEQAFQRFFHGDGQEETVYFETGANANGTLAYVTDWANNDARSEGMSYGMMIAVQLDKKREFDALWNWSKTHMQVTDPQNPSFGYFAWSMSTDGSPRSVGAAPDGEEYYVMALYFAANRWGNGTGIYDYKAEADKILSNMRHRAVMTGTGPFRIHPDGPPFVQPSTPWPSPNNRTAAAEAAKKGEPWPPAMFGTTRPNRPVTVGPMVEESHAMIRFVPETSNNTTDASYHLPHFYELWSRWGPEADRAFWSKAADVSRDLIVKVVGPKTALSPERSNFDGSRLIGRDGKPVEFGYDSWRTVSNWSVDWSWFGKDPRQRTLSDRNQAFLFGQGIDKFADRYTLDGKPLSDRHSSGMVAATAVGGFAATPGPVSKAFLQTVWDMPLPTGEQRYFDGMLYLMSMMHLSGEFRIIAPATAPQPTR</sequence>
<dbReference type="AlphaFoldDB" id="A0A7W9BUS2"/>
<dbReference type="EMBL" id="JACIJR010000007">
    <property type="protein sequence ID" value="MBB5730491.1"/>
    <property type="molecule type" value="Genomic_DNA"/>
</dbReference>
<dbReference type="RefSeq" id="WP_221237647.1">
    <property type="nucleotide sequence ID" value="NZ_BMJP01000005.1"/>
</dbReference>
<feature type="chain" id="PRO_5031014526" description="cellulase" evidence="8">
    <location>
        <begin position="23"/>
        <end position="507"/>
    </location>
</feature>
<evidence type="ECO:0000256" key="4">
    <source>
        <dbReference type="ARBA" id="ARBA00022801"/>
    </source>
</evidence>
<dbReference type="Gene3D" id="1.50.10.10">
    <property type="match status" value="1"/>
</dbReference>
<keyword evidence="9" id="KW-0858">Xylan degradation</keyword>
<evidence type="ECO:0000256" key="5">
    <source>
        <dbReference type="ARBA" id="ARBA00023001"/>
    </source>
</evidence>
<organism evidence="9 10">
    <name type="scientific">Sphingomonas prati</name>
    <dbReference type="NCBI Taxonomy" id="1843237"/>
    <lineage>
        <taxon>Bacteria</taxon>
        <taxon>Pseudomonadati</taxon>
        <taxon>Pseudomonadota</taxon>
        <taxon>Alphaproteobacteria</taxon>
        <taxon>Sphingomonadales</taxon>
        <taxon>Sphingomonadaceae</taxon>
        <taxon>Sphingomonas</taxon>
    </lineage>
</organism>
<keyword evidence="8" id="KW-0732">Signal</keyword>
<evidence type="ECO:0000256" key="6">
    <source>
        <dbReference type="ARBA" id="ARBA00023295"/>
    </source>
</evidence>
<dbReference type="GO" id="GO:0030245">
    <property type="term" value="P:cellulose catabolic process"/>
    <property type="evidence" value="ECO:0007669"/>
    <property type="project" value="UniProtKB-KW"/>
</dbReference>
<gene>
    <name evidence="9" type="ORF">FHS99_002994</name>
</gene>
<dbReference type="GO" id="GO:0045493">
    <property type="term" value="P:xylan catabolic process"/>
    <property type="evidence" value="ECO:0007669"/>
    <property type="project" value="UniProtKB-KW"/>
</dbReference>
<name>A0A7W9BUS2_9SPHN</name>
<dbReference type="EC" id="3.2.1.4" evidence="3"/>
<dbReference type="Proteomes" id="UP000546701">
    <property type="component" value="Unassembled WGS sequence"/>
</dbReference>
<comment type="catalytic activity">
    <reaction evidence="1">
        <text>Endohydrolysis of (1-&gt;4)-beta-D-glucosidic linkages in cellulose, lichenin and cereal beta-D-glucans.</text>
        <dbReference type="EC" id="3.2.1.4"/>
    </reaction>
</comment>
<keyword evidence="4 9" id="KW-0378">Hydrolase</keyword>
<dbReference type="InterPro" id="IPR008928">
    <property type="entry name" value="6-hairpin_glycosidase_sf"/>
</dbReference>
<dbReference type="InterPro" id="IPR012341">
    <property type="entry name" value="6hp_glycosidase-like_sf"/>
</dbReference>
<evidence type="ECO:0000256" key="2">
    <source>
        <dbReference type="ARBA" id="ARBA00009209"/>
    </source>
</evidence>
<comment type="similarity">
    <text evidence="2">Belongs to the glycosyl hydrolase 8 (cellulase D) family.</text>
</comment>
<keyword evidence="7" id="KW-0119">Carbohydrate metabolism</keyword>
<keyword evidence="5" id="KW-0136">Cellulose degradation</keyword>
<accession>A0A7W9BUS2</accession>
<keyword evidence="7" id="KW-0624">Polysaccharide degradation</keyword>
<dbReference type="Pfam" id="PF01270">
    <property type="entry name" value="Glyco_hydro_8"/>
    <property type="match status" value="1"/>
</dbReference>
<dbReference type="InterPro" id="IPR002037">
    <property type="entry name" value="Glyco_hydro_8"/>
</dbReference>
<keyword evidence="6 9" id="KW-0326">Glycosidase</keyword>
<evidence type="ECO:0000256" key="1">
    <source>
        <dbReference type="ARBA" id="ARBA00000966"/>
    </source>
</evidence>
<evidence type="ECO:0000256" key="3">
    <source>
        <dbReference type="ARBA" id="ARBA00012601"/>
    </source>
</evidence>
<feature type="signal peptide" evidence="8">
    <location>
        <begin position="1"/>
        <end position="22"/>
    </location>
</feature>
<evidence type="ECO:0000256" key="7">
    <source>
        <dbReference type="ARBA" id="ARBA00023326"/>
    </source>
</evidence>
<comment type="caution">
    <text evidence="9">The sequence shown here is derived from an EMBL/GenBank/DDBJ whole genome shotgun (WGS) entry which is preliminary data.</text>
</comment>
<dbReference type="GO" id="GO:0008810">
    <property type="term" value="F:cellulase activity"/>
    <property type="evidence" value="ECO:0007669"/>
    <property type="project" value="UniProtKB-EC"/>
</dbReference>